<feature type="binding site" evidence="6">
    <location>
        <position position="17"/>
    </location>
    <ligand>
        <name>Ca(2+)</name>
        <dbReference type="ChEBI" id="CHEBI:29108"/>
    </ligand>
</feature>
<dbReference type="GO" id="GO:0016811">
    <property type="term" value="F:hydrolase activity, acting on carbon-nitrogen (but not peptide) bonds, in linear amides"/>
    <property type="evidence" value="ECO:0007669"/>
    <property type="project" value="InterPro"/>
</dbReference>
<comment type="caution">
    <text evidence="9">The sequence shown here is derived from an EMBL/GenBank/DDBJ whole genome shotgun (WGS) entry which is preliminary data.</text>
</comment>
<evidence type="ECO:0000256" key="5">
    <source>
        <dbReference type="ARBA" id="ARBA00023136"/>
    </source>
</evidence>
<evidence type="ECO:0000256" key="2">
    <source>
        <dbReference type="ARBA" id="ARBA00022692"/>
    </source>
</evidence>
<comment type="subcellular location">
    <subcellularLocation>
        <location evidence="1">Membrane</location>
        <topology evidence="1">Multi-pass membrane protein</topology>
    </subcellularLocation>
</comment>
<evidence type="ECO:0000313" key="10">
    <source>
        <dbReference type="Proteomes" id="UP000037822"/>
    </source>
</evidence>
<keyword evidence="4 8" id="KW-1133">Transmembrane helix</keyword>
<feature type="binding site" evidence="7">
    <location>
        <position position="66"/>
    </location>
    <ligand>
        <name>Zn(2+)</name>
        <dbReference type="ChEBI" id="CHEBI:29105"/>
        <note>catalytic</note>
    </ligand>
</feature>
<keyword evidence="6" id="KW-0106">Calcium</keyword>
<keyword evidence="2 8" id="KW-0812">Transmembrane</keyword>
<feature type="transmembrane region" description="Helical" evidence="8">
    <location>
        <begin position="19"/>
        <end position="38"/>
    </location>
</feature>
<feature type="transmembrane region" description="Helical" evidence="8">
    <location>
        <begin position="134"/>
        <end position="153"/>
    </location>
</feature>
<evidence type="ECO:0000256" key="6">
    <source>
        <dbReference type="PIRSR" id="PIRSR608901-1"/>
    </source>
</evidence>
<reference evidence="9 10" key="1">
    <citation type="submission" date="2015-07" db="EMBL/GenBank/DDBJ databases">
        <title>Whole genome sequencing of Bosea vaviloviae isolated from cave pool.</title>
        <authorList>
            <person name="Tan N.E.H."/>
            <person name="Lee Y.P."/>
            <person name="Gan H.M."/>
            <person name="Barton H."/>
            <person name="Savka M.A."/>
        </authorList>
    </citation>
    <scope>NUCLEOTIDE SEQUENCE [LARGE SCALE GENOMIC DNA]</scope>
    <source>
        <strain evidence="9 10">SD260</strain>
    </source>
</reference>
<keyword evidence="5 8" id="KW-0472">Membrane</keyword>
<organism evidence="9 10">
    <name type="scientific">Bosea vaviloviae</name>
    <dbReference type="NCBI Taxonomy" id="1526658"/>
    <lineage>
        <taxon>Bacteria</taxon>
        <taxon>Pseudomonadati</taxon>
        <taxon>Pseudomonadota</taxon>
        <taxon>Alphaproteobacteria</taxon>
        <taxon>Hyphomicrobiales</taxon>
        <taxon>Boseaceae</taxon>
        <taxon>Bosea</taxon>
    </lineage>
</organism>
<keyword evidence="6" id="KW-0479">Metal-binding</keyword>
<proteinExistence type="predicted"/>
<dbReference type="Pfam" id="PF05875">
    <property type="entry name" value="Ceramidase"/>
    <property type="match status" value="1"/>
</dbReference>
<dbReference type="AlphaFoldDB" id="A0A0N1F5P6"/>
<sequence>MRAYGYCERLGAELWAEPWNALTNGAFLLAAFAALLLWRRAGGHDRPALILILLVFAIGIGSFLFHTMPQPWTLAADVVPIQLFAFSYFGLALARFLRLRPVATGLGTLAFLGFALSLSWGLAPLLPTGLRGSAGYGAFLLGLVGMAAALWRLPGQAETARLIGLAGLVFALSLTFRTLDGPLCAGFPLGTHWLWHLLNATVLYLLLRAAIRRGTGTVADR</sequence>
<name>A0A0N1F5P6_9HYPH</name>
<feature type="transmembrane region" description="Helical" evidence="8">
    <location>
        <begin position="74"/>
        <end position="94"/>
    </location>
</feature>
<feature type="transmembrane region" description="Helical" evidence="8">
    <location>
        <begin position="50"/>
        <end position="68"/>
    </location>
</feature>
<evidence type="ECO:0000256" key="4">
    <source>
        <dbReference type="ARBA" id="ARBA00022989"/>
    </source>
</evidence>
<feature type="transmembrane region" description="Helical" evidence="8">
    <location>
        <begin position="101"/>
        <end position="122"/>
    </location>
</feature>
<evidence type="ECO:0000256" key="3">
    <source>
        <dbReference type="ARBA" id="ARBA00022801"/>
    </source>
</evidence>
<dbReference type="EMBL" id="LGSZ01000022">
    <property type="protein sequence ID" value="KPH82330.1"/>
    <property type="molecule type" value="Genomic_DNA"/>
</dbReference>
<keyword evidence="3" id="KW-0378">Hydrolase</keyword>
<keyword evidence="7" id="KW-0862">Zinc</keyword>
<evidence type="ECO:0008006" key="11">
    <source>
        <dbReference type="Google" id="ProtNLM"/>
    </source>
</evidence>
<dbReference type="PATRIC" id="fig|1526658.3.peg.3137"/>
<dbReference type="GO" id="GO:0006672">
    <property type="term" value="P:ceramide metabolic process"/>
    <property type="evidence" value="ECO:0007669"/>
    <property type="project" value="InterPro"/>
</dbReference>
<protein>
    <recommendedName>
        <fullName evidence="11">Ceramidase</fullName>
    </recommendedName>
</protein>
<feature type="transmembrane region" description="Helical" evidence="8">
    <location>
        <begin position="160"/>
        <end position="179"/>
    </location>
</feature>
<comment type="cofactor">
    <cofactor evidence="7">
        <name>Zn(2+)</name>
        <dbReference type="ChEBI" id="CHEBI:29105"/>
    </cofactor>
</comment>
<evidence type="ECO:0000313" key="9">
    <source>
        <dbReference type="EMBL" id="KPH82330.1"/>
    </source>
</evidence>
<dbReference type="RefSeq" id="WP_054207762.1">
    <property type="nucleotide sequence ID" value="NZ_LGSZ01000022.1"/>
</dbReference>
<evidence type="ECO:0000256" key="8">
    <source>
        <dbReference type="SAM" id="Phobius"/>
    </source>
</evidence>
<dbReference type="GO" id="GO:0046872">
    <property type="term" value="F:metal ion binding"/>
    <property type="evidence" value="ECO:0007669"/>
    <property type="project" value="UniProtKB-KW"/>
</dbReference>
<dbReference type="InterPro" id="IPR008901">
    <property type="entry name" value="ACER"/>
</dbReference>
<dbReference type="Proteomes" id="UP000037822">
    <property type="component" value="Unassembled WGS sequence"/>
</dbReference>
<evidence type="ECO:0000256" key="1">
    <source>
        <dbReference type="ARBA" id="ARBA00004141"/>
    </source>
</evidence>
<accession>A0A0N1F5P6</accession>
<gene>
    <name evidence="9" type="ORF">AE618_04005</name>
</gene>
<dbReference type="GO" id="GO:0016020">
    <property type="term" value="C:membrane"/>
    <property type="evidence" value="ECO:0007669"/>
    <property type="project" value="UniProtKB-SubCell"/>
</dbReference>
<keyword evidence="10" id="KW-1185">Reference proteome</keyword>
<evidence type="ECO:0000256" key="7">
    <source>
        <dbReference type="PIRSR" id="PIRSR608901-2"/>
    </source>
</evidence>
<dbReference type="OrthoDB" id="277121at2"/>
<feature type="transmembrane region" description="Helical" evidence="8">
    <location>
        <begin position="191"/>
        <end position="211"/>
    </location>
</feature>